<dbReference type="Proteomes" id="UP000321379">
    <property type="component" value="Unassembled WGS sequence"/>
</dbReference>
<protein>
    <submittedName>
        <fullName evidence="1">Uncharacterized protein</fullName>
    </submittedName>
</protein>
<keyword evidence="2" id="KW-1185">Reference proteome</keyword>
<name>A0A5C8UP13_9MICO</name>
<gene>
    <name evidence="1" type="ORF">FVP33_13620</name>
</gene>
<comment type="caution">
    <text evidence="1">The sequence shown here is derived from an EMBL/GenBank/DDBJ whole genome shotgun (WGS) entry which is preliminary data.</text>
</comment>
<organism evidence="1 2">
    <name type="scientific">Lacisediminihabitans profunda</name>
    <dbReference type="NCBI Taxonomy" id="2594790"/>
    <lineage>
        <taxon>Bacteria</taxon>
        <taxon>Bacillati</taxon>
        <taxon>Actinomycetota</taxon>
        <taxon>Actinomycetes</taxon>
        <taxon>Micrococcales</taxon>
        <taxon>Microbacteriaceae</taxon>
        <taxon>Lacisediminihabitans</taxon>
    </lineage>
</organism>
<dbReference type="EMBL" id="VRMG01000009">
    <property type="protein sequence ID" value="TXN29216.1"/>
    <property type="molecule type" value="Genomic_DNA"/>
</dbReference>
<dbReference type="RefSeq" id="WP_147784236.1">
    <property type="nucleotide sequence ID" value="NZ_VRMG01000009.1"/>
</dbReference>
<reference evidence="1 2" key="1">
    <citation type="submission" date="2019-08" db="EMBL/GenBank/DDBJ databases">
        <title>Bacterial whole genome sequence for Glaciihabitans sp. CHu50b-6-2.</title>
        <authorList>
            <person name="Jin L."/>
        </authorList>
    </citation>
    <scope>NUCLEOTIDE SEQUENCE [LARGE SCALE GENOMIC DNA]</scope>
    <source>
        <strain evidence="1 2">CHu50b-6-2</strain>
    </source>
</reference>
<evidence type="ECO:0000313" key="1">
    <source>
        <dbReference type="EMBL" id="TXN29216.1"/>
    </source>
</evidence>
<accession>A0A5C8UP13</accession>
<proteinExistence type="predicted"/>
<sequence>MPSSSESWDNWASVLTAMEESIAASRFPARADAEDYGGVPIWVMPSYLGPMPPDLRSRANRIFSEQQASIDSVEERKRITGRHLAAIEAVPPVNPGGPSAYLDVTS</sequence>
<dbReference type="AlphaFoldDB" id="A0A5C8UP13"/>
<evidence type="ECO:0000313" key="2">
    <source>
        <dbReference type="Proteomes" id="UP000321379"/>
    </source>
</evidence>